<dbReference type="GO" id="GO:0030428">
    <property type="term" value="C:cell septum"/>
    <property type="evidence" value="ECO:0007669"/>
    <property type="project" value="TreeGrafter"/>
</dbReference>
<evidence type="ECO:0000313" key="4">
    <source>
        <dbReference type="Proteomes" id="UP000250928"/>
    </source>
</evidence>
<dbReference type="InterPro" id="IPR007730">
    <property type="entry name" value="SPOR-like_dom"/>
</dbReference>
<dbReference type="Gene3D" id="3.30.70.1070">
    <property type="entry name" value="Sporulation related repeat"/>
    <property type="match status" value="1"/>
</dbReference>
<evidence type="ECO:0000259" key="2">
    <source>
        <dbReference type="PROSITE" id="PS51724"/>
    </source>
</evidence>
<protein>
    <recommendedName>
        <fullName evidence="2">SPOR domain-containing protein</fullName>
    </recommendedName>
</protein>
<dbReference type="InterPro" id="IPR036680">
    <property type="entry name" value="SPOR-like_sf"/>
</dbReference>
<dbReference type="PANTHER" id="PTHR38687">
    <property type="entry name" value="CELL DIVISION PROTEIN DEDD-RELATED"/>
    <property type="match status" value="1"/>
</dbReference>
<name>A0A6N4E485_9GAMM</name>
<dbReference type="PANTHER" id="PTHR38687:SF1">
    <property type="entry name" value="CELL DIVISION PROTEIN DEDD"/>
    <property type="match status" value="1"/>
</dbReference>
<dbReference type="SUPFAM" id="SSF110997">
    <property type="entry name" value="Sporulation related repeat"/>
    <property type="match status" value="1"/>
</dbReference>
<dbReference type="PROSITE" id="PS51724">
    <property type="entry name" value="SPOR"/>
    <property type="match status" value="1"/>
</dbReference>
<accession>A0A6N4E485</accession>
<evidence type="ECO:0000313" key="3">
    <source>
        <dbReference type="EMBL" id="PUE04557.1"/>
    </source>
</evidence>
<comment type="caution">
    <text evidence="3">The sequence shown here is derived from an EMBL/GenBank/DDBJ whole genome shotgun (WGS) entry which is preliminary data.</text>
</comment>
<dbReference type="EMBL" id="PQCO01000119">
    <property type="protein sequence ID" value="PUE04557.1"/>
    <property type="molecule type" value="Genomic_DNA"/>
</dbReference>
<gene>
    <name evidence="3" type="ORF">C3L24_02960</name>
</gene>
<dbReference type="Pfam" id="PF05036">
    <property type="entry name" value="SPOR"/>
    <property type="match status" value="1"/>
</dbReference>
<dbReference type="GO" id="GO:0032153">
    <property type="term" value="C:cell division site"/>
    <property type="evidence" value="ECO:0007669"/>
    <property type="project" value="TreeGrafter"/>
</dbReference>
<evidence type="ECO:0000256" key="1">
    <source>
        <dbReference type="SAM" id="MobiDB-lite"/>
    </source>
</evidence>
<sequence length="178" mass="19058">MEEHMKKRLIGATVLVSLAVIFVPMLLQPDPVIETGITESNIPPMPEGRFSSRIIPIENETPATGAAGSGQVERDTAAAPAPPPPPQPQPQPQAEPTPSAWVIQAGSFSSQENADTLMQELRAAGYPAFVDPAEIGGNTLHRVQIGPEASRGKAEEMLRRLHEILSAKKLEGALRSYP</sequence>
<proteinExistence type="predicted"/>
<organism evidence="3 4">
    <name type="scientific">Candidatus Sedimenticola endophacoides</name>
    <dbReference type="NCBI Taxonomy" id="2548426"/>
    <lineage>
        <taxon>Bacteria</taxon>
        <taxon>Pseudomonadati</taxon>
        <taxon>Pseudomonadota</taxon>
        <taxon>Gammaproteobacteria</taxon>
        <taxon>Chromatiales</taxon>
        <taxon>Sedimenticolaceae</taxon>
        <taxon>Sedimenticola</taxon>
    </lineage>
</organism>
<reference evidence="3 4" key="1">
    <citation type="submission" date="2018-01" db="EMBL/GenBank/DDBJ databases">
        <title>Novel co-symbiosis in the lucinid bivalve Phacoides pectinatus.</title>
        <authorList>
            <person name="Lim S.J."/>
            <person name="Davis B.G."/>
            <person name="Gill D.E."/>
            <person name="Engel A.S."/>
            <person name="Anderson L.C."/>
            <person name="Campbell B.J."/>
        </authorList>
    </citation>
    <scope>NUCLEOTIDE SEQUENCE [LARGE SCALE GENOMIC DNA]</scope>
    <source>
        <strain evidence="3">N3_P5</strain>
    </source>
</reference>
<dbReference type="InterPro" id="IPR052521">
    <property type="entry name" value="Cell_div_SPOR-domain"/>
</dbReference>
<feature type="domain" description="SPOR" evidence="2">
    <location>
        <begin position="95"/>
        <end position="177"/>
    </location>
</feature>
<feature type="compositionally biased region" description="Pro residues" evidence="1">
    <location>
        <begin position="80"/>
        <end position="95"/>
    </location>
</feature>
<feature type="region of interest" description="Disordered" evidence="1">
    <location>
        <begin position="61"/>
        <end position="102"/>
    </location>
</feature>
<dbReference type="Proteomes" id="UP000250928">
    <property type="component" value="Unassembled WGS sequence"/>
</dbReference>
<dbReference type="GO" id="GO:0032506">
    <property type="term" value="P:cytokinetic process"/>
    <property type="evidence" value="ECO:0007669"/>
    <property type="project" value="TreeGrafter"/>
</dbReference>
<dbReference type="GO" id="GO:0042834">
    <property type="term" value="F:peptidoglycan binding"/>
    <property type="evidence" value="ECO:0007669"/>
    <property type="project" value="InterPro"/>
</dbReference>
<dbReference type="AlphaFoldDB" id="A0A6N4E485"/>